<dbReference type="EMBL" id="AP012603">
    <property type="protein sequence ID" value="BAM89731.1"/>
    <property type="molecule type" value="Genomic_DNA"/>
</dbReference>
<proteinExistence type="predicted"/>
<evidence type="ECO:0000313" key="1">
    <source>
        <dbReference type="EMBL" id="BAM89731.1"/>
    </source>
</evidence>
<keyword evidence="2" id="KW-1185">Reference proteome</keyword>
<name>M4Z8Z5_9BRAD</name>
<reference evidence="1 2" key="1">
    <citation type="journal article" date="2013" name="Appl. Environ. Microbiol.">
        <title>Genome analysis suggests that the soil oligotrophic bacterium Agromonas oligotrophica (Bradyrhizobium oligotrophicum) is a nitrogen-fixing symbiont of Aeschynomene indica.</title>
        <authorList>
            <person name="Okubo T."/>
            <person name="Fukushima S."/>
            <person name="Itakura M."/>
            <person name="Oshima K."/>
            <person name="Longtonglang A."/>
            <person name="Teaumroong N."/>
            <person name="Mitsui H."/>
            <person name="Hattori M."/>
            <person name="Hattori R."/>
            <person name="Hattori T."/>
            <person name="Minamisawa K."/>
        </authorList>
    </citation>
    <scope>NUCLEOTIDE SEQUENCE [LARGE SCALE GENOMIC DNA]</scope>
    <source>
        <strain evidence="1 2">S58</strain>
    </source>
</reference>
<dbReference type="HOGENOM" id="CLU_616320_0_0_5"/>
<dbReference type="RefSeq" id="WP_015666841.1">
    <property type="nucleotide sequence ID" value="NC_020453.1"/>
</dbReference>
<dbReference type="KEGG" id="aol:S58_37380"/>
<organism evidence="1 2">
    <name type="scientific">Bradyrhizobium oligotrophicum S58</name>
    <dbReference type="NCBI Taxonomy" id="1245469"/>
    <lineage>
        <taxon>Bacteria</taxon>
        <taxon>Pseudomonadati</taxon>
        <taxon>Pseudomonadota</taxon>
        <taxon>Alphaproteobacteria</taxon>
        <taxon>Hyphomicrobiales</taxon>
        <taxon>Nitrobacteraceae</taxon>
        <taxon>Bradyrhizobium</taxon>
    </lineage>
</organism>
<dbReference type="Proteomes" id="UP000011841">
    <property type="component" value="Chromosome"/>
</dbReference>
<gene>
    <name evidence="1" type="ORF">S58_37380</name>
</gene>
<dbReference type="GeneID" id="301817561"/>
<sequence length="444" mass="49418">MSSSSDQRFDVRIVARHRSDGPAAPGPAHPHASLPRFDDNVRVWLSSEFVDPVEYFRFDRQVAIYEAARWPLGLTPGRNSEEKVAMAGMSDGDFDWHVRCALQLPFRYSGLRFGPPPRRDRADLWIRHAGHWNGDPNRLAAILAGLARLPHGRIPGRNYRALYALTPFAIVGQTWCEGDDHSPAFIVDTTIAFFYTFETLIQECLISEALKAGARAADVLPLFEHRYSRIRGQPNLLVDDPSTLKLASYVNAAIDWDSLRATRQDVMGRKTSPGWIGRADREILFDSRLQTHLMIAIAAACHGLCHFTAGRISSPLVQTLEGPPTIDALAPRWLGHVTGGYDHAAACADLLESLAQLYKQDLSSDHLRGIPIPPWRSSSGPVEASIASTRPHLWGCTFVDAFDAYRWNLFDAALDDASVTRWAREAADWVEHGWLSAVPPDQAE</sequence>
<accession>M4Z8Z5</accession>
<evidence type="ECO:0000313" key="2">
    <source>
        <dbReference type="Proteomes" id="UP000011841"/>
    </source>
</evidence>
<dbReference type="PATRIC" id="fig|1245469.3.peg.3815"/>
<protein>
    <submittedName>
        <fullName evidence="1">tRNA modification GTPase TrmE</fullName>
    </submittedName>
</protein>
<dbReference type="STRING" id="1245469.S58_37380"/>
<dbReference type="AlphaFoldDB" id="M4Z8Z5"/>